<evidence type="ECO:0000256" key="1">
    <source>
        <dbReference type="SAM" id="Phobius"/>
    </source>
</evidence>
<dbReference type="Proteomes" id="UP000269396">
    <property type="component" value="Unassembled WGS sequence"/>
</dbReference>
<sequence>MLLLLSFFESVSMIIVELLLNLFMVGFESVVE</sequence>
<evidence type="ECO:0000313" key="3">
    <source>
        <dbReference type="Proteomes" id="UP000269396"/>
    </source>
</evidence>
<evidence type="ECO:0000313" key="2">
    <source>
        <dbReference type="EMBL" id="VDP74378.1"/>
    </source>
</evidence>
<keyword evidence="1" id="KW-0472">Membrane</keyword>
<reference evidence="2 3" key="1">
    <citation type="submission" date="2018-11" db="EMBL/GenBank/DDBJ databases">
        <authorList>
            <consortium name="Pathogen Informatics"/>
        </authorList>
    </citation>
    <scope>NUCLEOTIDE SEQUENCE [LARGE SCALE GENOMIC DNA]</scope>
    <source>
        <strain>Denwood</strain>
        <strain evidence="3">Zambia</strain>
    </source>
</reference>
<accession>A0A3P8GRS5</accession>
<gene>
    <name evidence="2" type="ORF">SMTD_LOCUS17500</name>
</gene>
<dbReference type="AlphaFoldDB" id="A0A3P8GRS5"/>
<protein>
    <submittedName>
        <fullName evidence="2">Uncharacterized protein</fullName>
    </submittedName>
</protein>
<keyword evidence="1" id="KW-0812">Transmembrane</keyword>
<proteinExistence type="predicted"/>
<feature type="transmembrane region" description="Helical" evidence="1">
    <location>
        <begin position="6"/>
        <end position="27"/>
    </location>
</feature>
<name>A0A3P8GRS5_9TREM</name>
<dbReference type="EMBL" id="UZAL01038832">
    <property type="protein sequence ID" value="VDP74378.1"/>
    <property type="molecule type" value="Genomic_DNA"/>
</dbReference>
<keyword evidence="3" id="KW-1185">Reference proteome</keyword>
<organism evidence="2 3">
    <name type="scientific">Schistosoma mattheei</name>
    <dbReference type="NCBI Taxonomy" id="31246"/>
    <lineage>
        <taxon>Eukaryota</taxon>
        <taxon>Metazoa</taxon>
        <taxon>Spiralia</taxon>
        <taxon>Lophotrochozoa</taxon>
        <taxon>Platyhelminthes</taxon>
        <taxon>Trematoda</taxon>
        <taxon>Digenea</taxon>
        <taxon>Strigeidida</taxon>
        <taxon>Schistosomatoidea</taxon>
        <taxon>Schistosomatidae</taxon>
        <taxon>Schistosoma</taxon>
    </lineage>
</organism>
<keyword evidence="1" id="KW-1133">Transmembrane helix</keyword>